<name>A0A813CI67_9DINO</name>
<dbReference type="GO" id="GO:0005737">
    <property type="term" value="C:cytoplasm"/>
    <property type="evidence" value="ECO:0007669"/>
    <property type="project" value="TreeGrafter"/>
</dbReference>
<dbReference type="Pfam" id="PF13176">
    <property type="entry name" value="TPR_7"/>
    <property type="match status" value="1"/>
</dbReference>
<dbReference type="Proteomes" id="UP000601435">
    <property type="component" value="Unassembled WGS sequence"/>
</dbReference>
<reference evidence="5" key="1">
    <citation type="submission" date="2021-02" db="EMBL/GenBank/DDBJ databases">
        <authorList>
            <person name="Dougan E. K."/>
            <person name="Rhodes N."/>
            <person name="Thang M."/>
            <person name="Chan C."/>
        </authorList>
    </citation>
    <scope>NUCLEOTIDE SEQUENCE</scope>
</reference>
<dbReference type="InterPro" id="IPR019734">
    <property type="entry name" value="TPR_rpt"/>
</dbReference>
<dbReference type="PROSITE" id="PS50005">
    <property type="entry name" value="TPR"/>
    <property type="match status" value="4"/>
</dbReference>
<dbReference type="Gene3D" id="1.25.40.10">
    <property type="entry name" value="Tetratricopeptide repeat domain"/>
    <property type="match status" value="4"/>
</dbReference>
<organism evidence="5 6">
    <name type="scientific">Symbiodinium necroappetens</name>
    <dbReference type="NCBI Taxonomy" id="1628268"/>
    <lineage>
        <taxon>Eukaryota</taxon>
        <taxon>Sar</taxon>
        <taxon>Alveolata</taxon>
        <taxon>Dinophyceae</taxon>
        <taxon>Suessiales</taxon>
        <taxon>Symbiodiniaceae</taxon>
        <taxon>Symbiodinium</taxon>
    </lineage>
</organism>
<keyword evidence="1 3" id="KW-0802">TPR repeat</keyword>
<dbReference type="GO" id="GO:0016567">
    <property type="term" value="P:protein ubiquitination"/>
    <property type="evidence" value="ECO:0007669"/>
    <property type="project" value="TreeGrafter"/>
</dbReference>
<protein>
    <submittedName>
        <fullName evidence="5">Cdc27 protein</fullName>
    </submittedName>
</protein>
<keyword evidence="6" id="KW-1185">Reference proteome</keyword>
<proteinExistence type="inferred from homology"/>
<feature type="region of interest" description="Disordered" evidence="4">
    <location>
        <begin position="193"/>
        <end position="283"/>
    </location>
</feature>
<dbReference type="Pfam" id="PF13181">
    <property type="entry name" value="TPR_8"/>
    <property type="match status" value="2"/>
</dbReference>
<feature type="compositionally biased region" description="Basic and acidic residues" evidence="4">
    <location>
        <begin position="244"/>
        <end position="267"/>
    </location>
</feature>
<dbReference type="GO" id="GO:0031145">
    <property type="term" value="P:anaphase-promoting complex-dependent catabolic process"/>
    <property type="evidence" value="ECO:0007669"/>
    <property type="project" value="TreeGrafter"/>
</dbReference>
<dbReference type="PANTHER" id="PTHR12558:SF13">
    <property type="entry name" value="CELL DIVISION CYCLE PROTEIN 27 HOMOLOG"/>
    <property type="match status" value="1"/>
</dbReference>
<dbReference type="EMBL" id="CAJNJA010095808">
    <property type="protein sequence ID" value="CAE7942147.1"/>
    <property type="molecule type" value="Genomic_DNA"/>
</dbReference>
<dbReference type="SMART" id="SM00028">
    <property type="entry name" value="TPR"/>
    <property type="match status" value="8"/>
</dbReference>
<evidence type="ECO:0000256" key="2">
    <source>
        <dbReference type="ARBA" id="ARBA00038210"/>
    </source>
</evidence>
<evidence type="ECO:0000313" key="6">
    <source>
        <dbReference type="Proteomes" id="UP000601435"/>
    </source>
</evidence>
<feature type="repeat" description="TPR" evidence="3">
    <location>
        <begin position="466"/>
        <end position="499"/>
    </location>
</feature>
<evidence type="ECO:0000256" key="4">
    <source>
        <dbReference type="SAM" id="MobiDB-lite"/>
    </source>
</evidence>
<dbReference type="GO" id="GO:0051301">
    <property type="term" value="P:cell division"/>
    <property type="evidence" value="ECO:0007669"/>
    <property type="project" value="TreeGrafter"/>
</dbReference>
<dbReference type="SUPFAM" id="SSF48452">
    <property type="entry name" value="TPR-like"/>
    <property type="match status" value="3"/>
</dbReference>
<accession>A0A813CI67</accession>
<sequence length="693" mass="76476">MERPEVEAVSSSAISFVSQAKLAFEYSLKNLLWKQAAFYAERLVAERPCDETTYLLGLAYFHNQELARAQWHLQGNKLPEARYLLAKCCSQLKRWDLAEDALLPSSAGGNLNEVVNGAAGLFLLGQVQERQGRREQAVECYFRCLQECPFMWEAYERWSWLVLGSPSPSRSSTAGVASSTFSDQKLAQTAAAVGSSREAGVSVSPAPLRTAGHGIERTGRASATAIKSQNAPPRNELGSKGTLNRRERRESWHSRSLDGHAQKEPRRSAGPAGQDAPSATVIGGNASNESLSLASLLCKLGVALHAVHGFNCQQAVDELSSLPKRHYETGYVLDLVGLSHFESADYKKSELAYNQAWTVEPHRVEGLEYYSSALWHLRRDVELCRLAQQCLQWDRLRPQVWCVVGNCFSLQKEHDAAIKLFKRAIQVDANFTYAYTLCGHEFVASEKIDKAVAMYENALNLDPRHYNAWWGLGNIYHRQEEHENAKYHFYKALQVNASNSVLRCYLGMVLSALKQPLLALDSFDQAAQAEPQNGMAYFQKACVLISLDRHEEALADLKKVRCLAPKEACVHFQLGKVYMKLQKDRKALYHFNIAMDLNRDSKDYHTIKTHIEKLHIRGISEDSTGEASAGAGANRIMSAAPPVLVTGGLSSPVAAQQLYGLSPGSRPGSEAPQTPAVRGVAGGFWSASASGSG</sequence>
<gene>
    <name evidence="5" type="primary">Cdc27</name>
    <name evidence="5" type="ORF">SNEC2469_LOCUS34550</name>
</gene>
<dbReference type="OrthoDB" id="329563at2759"/>
<evidence type="ECO:0000313" key="5">
    <source>
        <dbReference type="EMBL" id="CAE7942147.1"/>
    </source>
</evidence>
<comment type="caution">
    <text evidence="5">The sequence shown here is derived from an EMBL/GenBank/DDBJ whole genome shotgun (WGS) entry which is preliminary data.</text>
</comment>
<evidence type="ECO:0000256" key="3">
    <source>
        <dbReference type="PROSITE-ProRule" id="PRU00339"/>
    </source>
</evidence>
<feature type="repeat" description="TPR" evidence="3">
    <location>
        <begin position="432"/>
        <end position="465"/>
    </location>
</feature>
<dbReference type="AlphaFoldDB" id="A0A813CI67"/>
<dbReference type="PANTHER" id="PTHR12558">
    <property type="entry name" value="CELL DIVISION CYCLE 16,23,27"/>
    <property type="match status" value="1"/>
</dbReference>
<feature type="repeat" description="TPR" evidence="3">
    <location>
        <begin position="398"/>
        <end position="431"/>
    </location>
</feature>
<dbReference type="GO" id="GO:0007091">
    <property type="term" value="P:metaphase/anaphase transition of mitotic cell cycle"/>
    <property type="evidence" value="ECO:0007669"/>
    <property type="project" value="TreeGrafter"/>
</dbReference>
<evidence type="ECO:0000256" key="1">
    <source>
        <dbReference type="ARBA" id="ARBA00022803"/>
    </source>
</evidence>
<dbReference type="GO" id="GO:0005680">
    <property type="term" value="C:anaphase-promoting complex"/>
    <property type="evidence" value="ECO:0007669"/>
    <property type="project" value="TreeGrafter"/>
</dbReference>
<dbReference type="Pfam" id="PF12895">
    <property type="entry name" value="ANAPC3"/>
    <property type="match status" value="1"/>
</dbReference>
<feature type="non-terminal residue" evidence="5">
    <location>
        <position position="1"/>
    </location>
</feature>
<feature type="repeat" description="TPR" evidence="3">
    <location>
        <begin position="568"/>
        <end position="601"/>
    </location>
</feature>
<comment type="similarity">
    <text evidence="2">Belongs to the APC3/CDC27 family.</text>
</comment>
<dbReference type="InterPro" id="IPR011990">
    <property type="entry name" value="TPR-like_helical_dom_sf"/>
</dbReference>
<dbReference type="Pfam" id="PF13414">
    <property type="entry name" value="TPR_11"/>
    <property type="match status" value="1"/>
</dbReference>